<keyword evidence="5" id="KW-0233">DNA recombination</keyword>
<accession>A0A1C0Y8R9</accession>
<evidence type="ECO:0000256" key="1">
    <source>
        <dbReference type="ARBA" id="ARBA00002190"/>
    </source>
</evidence>
<evidence type="ECO:0000256" key="5">
    <source>
        <dbReference type="ARBA" id="ARBA00023172"/>
    </source>
</evidence>
<gene>
    <name evidence="7" type="ORF">A6K76_16125</name>
</gene>
<dbReference type="EMBL" id="MATO01000086">
    <property type="protein sequence ID" value="OCS83540.1"/>
    <property type="molecule type" value="Genomic_DNA"/>
</dbReference>
<dbReference type="GO" id="GO:0015074">
    <property type="term" value="P:DNA integration"/>
    <property type="evidence" value="ECO:0007669"/>
    <property type="project" value="InterPro"/>
</dbReference>
<dbReference type="NCBIfam" id="NF033563">
    <property type="entry name" value="transpos_IS30"/>
    <property type="match status" value="1"/>
</dbReference>
<sequence length="311" mass="35550">MSYTHLTISERVKIETYLALGYSIRAIAQHLHRSPSTISRELRRHPDCSVEEAQSRYQANKANCGAKSKLTAVLKEALQEKLDETWSPEQIVGRLYAGKLSFKSIYRWIYNGLLAVPVTVLRQKGKRQNPRETRGRFNVGTPISERPANVRKRETFGHWELDTVVSGRGQAKGCVATFIERKTRWYVGILLPDRSAASMESAVKQLHKQLPLGAFQTATTDRGKEFSCYHALEQELNIRIYFADAYASWQRGSNENGNGLLREFFPKKTNFDHVTASEMTQALQLINSRPRKCLGWKTAYEAFEEELLHLI</sequence>
<comment type="similarity">
    <text evidence="2">Belongs to the transposase IS30 family.</text>
</comment>
<keyword evidence="4" id="KW-0238">DNA-binding</keyword>
<dbReference type="GO" id="GO:0005829">
    <property type="term" value="C:cytosol"/>
    <property type="evidence" value="ECO:0007669"/>
    <property type="project" value="TreeGrafter"/>
</dbReference>
<reference evidence="7 8" key="1">
    <citation type="submission" date="2016-07" db="EMBL/GenBank/DDBJ databases">
        <title>Caryophanon latum genome sequencing.</title>
        <authorList>
            <person name="Verma A."/>
            <person name="Pal Y."/>
            <person name="Krishnamurthi S."/>
        </authorList>
    </citation>
    <scope>NUCLEOTIDE SEQUENCE [LARGE SCALE GENOMIC DNA]</scope>
    <source>
        <strain evidence="7 8">DSM 14151</strain>
    </source>
</reference>
<dbReference type="Pfam" id="PF13936">
    <property type="entry name" value="HTH_38"/>
    <property type="match status" value="1"/>
</dbReference>
<dbReference type="InterPro" id="IPR012337">
    <property type="entry name" value="RNaseH-like_sf"/>
</dbReference>
<dbReference type="InterPro" id="IPR053392">
    <property type="entry name" value="Transposase_IS30-like"/>
</dbReference>
<protein>
    <submittedName>
        <fullName evidence="7">Integrase</fullName>
    </submittedName>
</protein>
<name>A0A1C0Y8R9_9BACL</name>
<dbReference type="SUPFAM" id="SSF53098">
    <property type="entry name" value="Ribonuclease H-like"/>
    <property type="match status" value="1"/>
</dbReference>
<dbReference type="InterPro" id="IPR001598">
    <property type="entry name" value="Transposase_IS30_CS"/>
</dbReference>
<dbReference type="PROSITE" id="PS50994">
    <property type="entry name" value="INTEGRASE"/>
    <property type="match status" value="1"/>
</dbReference>
<evidence type="ECO:0000259" key="6">
    <source>
        <dbReference type="PROSITE" id="PS50994"/>
    </source>
</evidence>
<keyword evidence="8" id="KW-1185">Reference proteome</keyword>
<keyword evidence="3" id="KW-0815">Transposition</keyword>
<dbReference type="InterPro" id="IPR009057">
    <property type="entry name" value="Homeodomain-like_sf"/>
</dbReference>
<proteinExistence type="inferred from homology"/>
<evidence type="ECO:0000313" key="7">
    <source>
        <dbReference type="EMBL" id="OCS83540.1"/>
    </source>
</evidence>
<comment type="caution">
    <text evidence="7">The sequence shown here is derived from an EMBL/GenBank/DDBJ whole genome shotgun (WGS) entry which is preliminary data.</text>
</comment>
<dbReference type="PROSITE" id="PS01043">
    <property type="entry name" value="TRANSPOSASE_IS30"/>
    <property type="match status" value="1"/>
</dbReference>
<dbReference type="Gene3D" id="1.10.10.60">
    <property type="entry name" value="Homeodomain-like"/>
    <property type="match status" value="1"/>
</dbReference>
<dbReference type="Proteomes" id="UP000093482">
    <property type="component" value="Unassembled WGS sequence"/>
</dbReference>
<dbReference type="InterPro" id="IPR001584">
    <property type="entry name" value="Integrase_cat-core"/>
</dbReference>
<evidence type="ECO:0000256" key="3">
    <source>
        <dbReference type="ARBA" id="ARBA00022578"/>
    </source>
</evidence>
<dbReference type="GO" id="GO:0003677">
    <property type="term" value="F:DNA binding"/>
    <property type="evidence" value="ECO:0007669"/>
    <property type="project" value="UniProtKB-KW"/>
</dbReference>
<dbReference type="GO" id="GO:0004803">
    <property type="term" value="F:transposase activity"/>
    <property type="evidence" value="ECO:0007669"/>
    <property type="project" value="InterPro"/>
</dbReference>
<dbReference type="InterPro" id="IPR025246">
    <property type="entry name" value="IS30-like_HTH"/>
</dbReference>
<dbReference type="GO" id="GO:0006313">
    <property type="term" value="P:DNA transposition"/>
    <property type="evidence" value="ECO:0007669"/>
    <property type="project" value="InterPro"/>
</dbReference>
<evidence type="ECO:0000256" key="2">
    <source>
        <dbReference type="ARBA" id="ARBA00006363"/>
    </source>
</evidence>
<evidence type="ECO:0000256" key="4">
    <source>
        <dbReference type="ARBA" id="ARBA00023125"/>
    </source>
</evidence>
<dbReference type="PANTHER" id="PTHR10948:SF23">
    <property type="entry name" value="TRANSPOSASE INSI FOR INSERTION SEQUENCE ELEMENT IS30A-RELATED"/>
    <property type="match status" value="1"/>
</dbReference>
<dbReference type="PANTHER" id="PTHR10948">
    <property type="entry name" value="TRANSPOSASE"/>
    <property type="match status" value="1"/>
</dbReference>
<dbReference type="Gene3D" id="3.30.420.10">
    <property type="entry name" value="Ribonuclease H-like superfamily/Ribonuclease H"/>
    <property type="match status" value="1"/>
</dbReference>
<dbReference type="SUPFAM" id="SSF46689">
    <property type="entry name" value="Homeodomain-like"/>
    <property type="match status" value="1"/>
</dbReference>
<dbReference type="AlphaFoldDB" id="A0A1C0Y8R9"/>
<evidence type="ECO:0000313" key="8">
    <source>
        <dbReference type="Proteomes" id="UP000093482"/>
    </source>
</evidence>
<dbReference type="Pfam" id="PF00665">
    <property type="entry name" value="rve"/>
    <property type="match status" value="1"/>
</dbReference>
<dbReference type="InterPro" id="IPR051917">
    <property type="entry name" value="Transposase-Integrase"/>
</dbReference>
<dbReference type="RefSeq" id="WP_066466599.1">
    <property type="nucleotide sequence ID" value="NZ_MATO01000086.1"/>
</dbReference>
<organism evidence="7 8">
    <name type="scientific">Caryophanon latum</name>
    <dbReference type="NCBI Taxonomy" id="33977"/>
    <lineage>
        <taxon>Bacteria</taxon>
        <taxon>Bacillati</taxon>
        <taxon>Bacillota</taxon>
        <taxon>Bacilli</taxon>
        <taxon>Bacillales</taxon>
        <taxon>Caryophanaceae</taxon>
        <taxon>Caryophanon</taxon>
    </lineage>
</organism>
<dbReference type="InterPro" id="IPR036397">
    <property type="entry name" value="RNaseH_sf"/>
</dbReference>
<feature type="domain" description="Integrase catalytic" evidence="6">
    <location>
        <begin position="143"/>
        <end position="307"/>
    </location>
</feature>
<comment type="function">
    <text evidence="1">Required for the transposition of the insertion element.</text>
</comment>
<dbReference type="OrthoDB" id="9776104at2"/>